<keyword evidence="1" id="KW-0812">Transmembrane</keyword>
<protein>
    <recommendedName>
        <fullName evidence="4">NADH dehydrogenase subunit 6</fullName>
    </recommendedName>
</protein>
<dbReference type="Proteomes" id="UP001352852">
    <property type="component" value="Unassembled WGS sequence"/>
</dbReference>
<evidence type="ECO:0000256" key="1">
    <source>
        <dbReference type="SAM" id="Phobius"/>
    </source>
</evidence>
<proteinExistence type="predicted"/>
<sequence>MIKSILLSFMSSIMLSSLPDLLFPSNLPCASTSLFMSYSLLLSMLSFSTPVFVSFLLPSYLSLYPSFHLFQPSFLLSFFVSSLVSFLLCALAPFLLSALFFPLPFGFYWYHTQTLPADFKVNIKD</sequence>
<keyword evidence="1" id="KW-0472">Membrane</keyword>
<organism evidence="2 3">
    <name type="scientific">Characodon lateralis</name>
    <dbReference type="NCBI Taxonomy" id="208331"/>
    <lineage>
        <taxon>Eukaryota</taxon>
        <taxon>Metazoa</taxon>
        <taxon>Chordata</taxon>
        <taxon>Craniata</taxon>
        <taxon>Vertebrata</taxon>
        <taxon>Euteleostomi</taxon>
        <taxon>Actinopterygii</taxon>
        <taxon>Neopterygii</taxon>
        <taxon>Teleostei</taxon>
        <taxon>Neoteleostei</taxon>
        <taxon>Acanthomorphata</taxon>
        <taxon>Ovalentaria</taxon>
        <taxon>Atherinomorphae</taxon>
        <taxon>Cyprinodontiformes</taxon>
        <taxon>Goodeidae</taxon>
        <taxon>Characodon</taxon>
    </lineage>
</organism>
<dbReference type="EMBL" id="JAHUTJ010026112">
    <property type="protein sequence ID" value="MED6274571.1"/>
    <property type="molecule type" value="Genomic_DNA"/>
</dbReference>
<comment type="caution">
    <text evidence="2">The sequence shown here is derived from an EMBL/GenBank/DDBJ whole genome shotgun (WGS) entry which is preliminary data.</text>
</comment>
<name>A0ABU7DI36_9TELE</name>
<keyword evidence="3" id="KW-1185">Reference proteome</keyword>
<keyword evidence="1" id="KW-1133">Transmembrane helix</keyword>
<feature type="transmembrane region" description="Helical" evidence="1">
    <location>
        <begin position="73"/>
        <end position="101"/>
    </location>
</feature>
<evidence type="ECO:0000313" key="3">
    <source>
        <dbReference type="Proteomes" id="UP001352852"/>
    </source>
</evidence>
<accession>A0ABU7DI36</accession>
<reference evidence="2 3" key="1">
    <citation type="submission" date="2021-06" db="EMBL/GenBank/DDBJ databases">
        <authorList>
            <person name="Palmer J.M."/>
        </authorList>
    </citation>
    <scope>NUCLEOTIDE SEQUENCE [LARGE SCALE GENOMIC DNA]</scope>
    <source>
        <strain evidence="2 3">CL_MEX2019</strain>
        <tissue evidence="2">Muscle</tissue>
    </source>
</reference>
<gene>
    <name evidence="2" type="ORF">CHARACLAT_017816</name>
</gene>
<evidence type="ECO:0000313" key="2">
    <source>
        <dbReference type="EMBL" id="MED6274571.1"/>
    </source>
</evidence>
<evidence type="ECO:0008006" key="4">
    <source>
        <dbReference type="Google" id="ProtNLM"/>
    </source>
</evidence>
<feature type="transmembrane region" description="Helical" evidence="1">
    <location>
        <begin position="35"/>
        <end position="61"/>
    </location>
</feature>